<organism evidence="3 4">
    <name type="scientific">Pontibacillus litoralis JSM 072002</name>
    <dbReference type="NCBI Taxonomy" id="1385512"/>
    <lineage>
        <taxon>Bacteria</taxon>
        <taxon>Bacillati</taxon>
        <taxon>Bacillota</taxon>
        <taxon>Bacilli</taxon>
        <taxon>Bacillales</taxon>
        <taxon>Bacillaceae</taxon>
        <taxon>Pontibacillus</taxon>
    </lineage>
</organism>
<keyword evidence="4" id="KW-1185">Reference proteome</keyword>
<dbReference type="RefSeq" id="WP_036834311.1">
    <property type="nucleotide sequence ID" value="NZ_AVPG01000012.1"/>
</dbReference>
<dbReference type="PANTHER" id="PTHR34293">
    <property type="entry name" value="HTH-TYPE TRANSCRIPTIONAL REGULATOR TRMBL2"/>
    <property type="match status" value="1"/>
</dbReference>
<dbReference type="SUPFAM" id="SSF46785">
    <property type="entry name" value="Winged helix' DNA-binding domain"/>
    <property type="match status" value="1"/>
</dbReference>
<evidence type="ECO:0000313" key="4">
    <source>
        <dbReference type="Proteomes" id="UP000030401"/>
    </source>
</evidence>
<dbReference type="eggNOG" id="COG1378">
    <property type="taxonomic scope" value="Bacteria"/>
</dbReference>
<sequence>MLQQFGFTQYESKVYQALITVKAPLDASTIVKHSEVPRAKVYEVLQRMSEKGMILESTVQNKRLYTALPLESVIEKLRAKFEENVERLRETKAQKTPLDDRVWSLKDNQSIQVLIKNMIQQATTSITISGWSDDLWQYIPDLEAKEENGVTVAIHSIGTLDTTISSLSTLIPDPQHETLERSRIIITDETEMLFAGMEQTQWHAIQTRSRPLVKFFTEFFYHDVALTEITRKHKDTILADEYIRDVLLKLRY</sequence>
<dbReference type="Pfam" id="PF01978">
    <property type="entry name" value="TrmB"/>
    <property type="match status" value="1"/>
</dbReference>
<evidence type="ECO:0000313" key="3">
    <source>
        <dbReference type="EMBL" id="KGX86592.1"/>
    </source>
</evidence>
<dbReference type="CDD" id="cd09124">
    <property type="entry name" value="PLDc_like_TrmB_middle"/>
    <property type="match status" value="1"/>
</dbReference>
<dbReference type="Gene3D" id="1.10.10.10">
    <property type="entry name" value="Winged helix-like DNA-binding domain superfamily/Winged helix DNA-binding domain"/>
    <property type="match status" value="1"/>
</dbReference>
<evidence type="ECO:0000259" key="1">
    <source>
        <dbReference type="Pfam" id="PF01978"/>
    </source>
</evidence>
<dbReference type="STRING" id="1385512.N784_04270"/>
<dbReference type="InterPro" id="IPR051797">
    <property type="entry name" value="TrmB-like"/>
</dbReference>
<dbReference type="InterPro" id="IPR036390">
    <property type="entry name" value="WH_DNA-bd_sf"/>
</dbReference>
<feature type="domain" description="Transcription regulator TrmB N-terminal" evidence="1">
    <location>
        <begin position="2"/>
        <end position="71"/>
    </location>
</feature>
<comment type="caution">
    <text evidence="3">The sequence shown here is derived from an EMBL/GenBank/DDBJ whole genome shotgun (WGS) entry which is preliminary data.</text>
</comment>
<dbReference type="OrthoDB" id="1493540at2"/>
<feature type="domain" description="Transcription regulator TrmB C-terminal" evidence="2">
    <location>
        <begin position="102"/>
        <end position="223"/>
    </location>
</feature>
<dbReference type="InterPro" id="IPR002831">
    <property type="entry name" value="Tscrpt_reg_TrmB_N"/>
</dbReference>
<protein>
    <submittedName>
        <fullName evidence="3">TrmB family transcriptional regulator</fullName>
    </submittedName>
</protein>
<evidence type="ECO:0000259" key="2">
    <source>
        <dbReference type="Pfam" id="PF11495"/>
    </source>
</evidence>
<dbReference type="InterPro" id="IPR021586">
    <property type="entry name" value="Tscrpt_reg_TrmB_C"/>
</dbReference>
<reference evidence="3 4" key="1">
    <citation type="submission" date="2013-08" db="EMBL/GenBank/DDBJ databases">
        <authorList>
            <person name="Huang J."/>
            <person name="Wang G."/>
        </authorList>
    </citation>
    <scope>NUCLEOTIDE SEQUENCE [LARGE SCALE GENOMIC DNA]</scope>
    <source>
        <strain evidence="3 4">JSM 072002</strain>
    </source>
</reference>
<name>A0A0A5HSJ2_9BACI</name>
<dbReference type="PANTHER" id="PTHR34293:SF1">
    <property type="entry name" value="HTH-TYPE TRANSCRIPTIONAL REGULATOR TRMBL2"/>
    <property type="match status" value="1"/>
</dbReference>
<accession>A0A0A5HSJ2</accession>
<dbReference type="Pfam" id="PF11495">
    <property type="entry name" value="Regulator_TrmB"/>
    <property type="match status" value="1"/>
</dbReference>
<proteinExistence type="predicted"/>
<dbReference type="AlphaFoldDB" id="A0A0A5HSJ2"/>
<dbReference type="EMBL" id="AVPG01000012">
    <property type="protein sequence ID" value="KGX86592.1"/>
    <property type="molecule type" value="Genomic_DNA"/>
</dbReference>
<dbReference type="InterPro" id="IPR036388">
    <property type="entry name" value="WH-like_DNA-bd_sf"/>
</dbReference>
<dbReference type="Proteomes" id="UP000030401">
    <property type="component" value="Unassembled WGS sequence"/>
</dbReference>
<gene>
    <name evidence="3" type="ORF">N784_04270</name>
</gene>